<dbReference type="InterPro" id="IPR041083">
    <property type="entry name" value="AAA_lid_10"/>
</dbReference>
<evidence type="ECO:0000259" key="4">
    <source>
        <dbReference type="Pfam" id="PF17872"/>
    </source>
</evidence>
<evidence type="ECO:0000259" key="3">
    <source>
        <dbReference type="Pfam" id="PF09079"/>
    </source>
</evidence>
<dbReference type="AlphaFoldDB" id="A0A3P6TUL8"/>
<comment type="similarity">
    <text evidence="1">Belongs to the CDC6/cdc18 family.</text>
</comment>
<reference evidence="5 6" key="1">
    <citation type="submission" date="2018-08" db="EMBL/GenBank/DDBJ databases">
        <authorList>
            <person name="Laetsch R D."/>
            <person name="Stevens L."/>
            <person name="Kumar S."/>
            <person name="Blaxter L. M."/>
        </authorList>
    </citation>
    <scope>NUCLEOTIDE SEQUENCE [LARGE SCALE GENOMIC DNA]</scope>
</reference>
<dbReference type="GO" id="GO:0006270">
    <property type="term" value="P:DNA replication initiation"/>
    <property type="evidence" value="ECO:0007669"/>
    <property type="project" value="TreeGrafter"/>
</dbReference>
<dbReference type="GO" id="GO:0005634">
    <property type="term" value="C:nucleus"/>
    <property type="evidence" value="ECO:0007669"/>
    <property type="project" value="TreeGrafter"/>
</dbReference>
<accession>A0A3P6TUL8</accession>
<dbReference type="Pfam" id="PF09079">
    <property type="entry name" value="WHD_Cdc6"/>
    <property type="match status" value="1"/>
</dbReference>
<organism evidence="5 6">
    <name type="scientific">Onchocerca ochengi</name>
    <name type="common">Filarial nematode worm</name>
    <dbReference type="NCBI Taxonomy" id="42157"/>
    <lineage>
        <taxon>Eukaryota</taxon>
        <taxon>Metazoa</taxon>
        <taxon>Ecdysozoa</taxon>
        <taxon>Nematoda</taxon>
        <taxon>Chromadorea</taxon>
        <taxon>Rhabditida</taxon>
        <taxon>Spirurina</taxon>
        <taxon>Spiruromorpha</taxon>
        <taxon>Filarioidea</taxon>
        <taxon>Onchocercidae</taxon>
        <taxon>Onchocerca</taxon>
    </lineage>
</organism>
<dbReference type="EMBL" id="UYRW01003603">
    <property type="protein sequence ID" value="VDK89537.1"/>
    <property type="molecule type" value="Genomic_DNA"/>
</dbReference>
<sequence>GDAIELCARKVAAITGDARKALQVARRSLSIDLSNGNTSCRNVFGTLTSVYGSPMLQAKIPLQQKILLATMLRLVGDNSSTTVEKSCLLSTYKKLCEFLLLPALEMDEIHEALSLLESQSILKLKSSSYQLLVDKAAAGKLIADSSLISQINTARLTEKY</sequence>
<dbReference type="InterPro" id="IPR036388">
    <property type="entry name" value="WH-like_DNA-bd_sf"/>
</dbReference>
<dbReference type="OrthoDB" id="1926878at2759"/>
<dbReference type="PANTHER" id="PTHR10763:SF26">
    <property type="entry name" value="CELL DIVISION CONTROL PROTEIN 6 HOMOLOG"/>
    <property type="match status" value="1"/>
</dbReference>
<dbReference type="Gene3D" id="1.10.10.10">
    <property type="entry name" value="Winged helix-like DNA-binding domain superfamily/Winged helix DNA-binding domain"/>
    <property type="match status" value="1"/>
</dbReference>
<feature type="non-terminal residue" evidence="5">
    <location>
        <position position="1"/>
    </location>
</feature>
<evidence type="ECO:0000313" key="6">
    <source>
        <dbReference type="Proteomes" id="UP000271087"/>
    </source>
</evidence>
<evidence type="ECO:0008006" key="7">
    <source>
        <dbReference type="Google" id="ProtNLM"/>
    </source>
</evidence>
<evidence type="ECO:0000256" key="2">
    <source>
        <dbReference type="ARBA" id="ARBA00022705"/>
    </source>
</evidence>
<feature type="domain" description="AAA lid" evidence="4">
    <location>
        <begin position="2"/>
        <end position="31"/>
    </location>
</feature>
<dbReference type="PANTHER" id="PTHR10763">
    <property type="entry name" value="CELL DIVISION CONTROL PROTEIN 6-RELATED"/>
    <property type="match status" value="1"/>
</dbReference>
<protein>
    <recommendedName>
        <fullName evidence="7">Cdc6 C-terminal domain-containing protein</fullName>
    </recommendedName>
</protein>
<dbReference type="InterPro" id="IPR050311">
    <property type="entry name" value="ORC1/CDC6"/>
</dbReference>
<feature type="domain" description="Cdc6 C-terminal" evidence="3">
    <location>
        <begin position="59"/>
        <end position="126"/>
    </location>
</feature>
<name>A0A3P6TUL8_ONCOC</name>
<dbReference type="InterPro" id="IPR036390">
    <property type="entry name" value="WH_DNA-bd_sf"/>
</dbReference>
<gene>
    <name evidence="5" type="ORF">NOO_LOCUS8524</name>
</gene>
<evidence type="ECO:0000313" key="5">
    <source>
        <dbReference type="EMBL" id="VDK89537.1"/>
    </source>
</evidence>
<dbReference type="GO" id="GO:0003688">
    <property type="term" value="F:DNA replication origin binding"/>
    <property type="evidence" value="ECO:0007669"/>
    <property type="project" value="TreeGrafter"/>
</dbReference>
<evidence type="ECO:0000256" key="1">
    <source>
        <dbReference type="ARBA" id="ARBA00006184"/>
    </source>
</evidence>
<dbReference type="GO" id="GO:0033314">
    <property type="term" value="P:mitotic DNA replication checkpoint signaling"/>
    <property type="evidence" value="ECO:0007669"/>
    <property type="project" value="TreeGrafter"/>
</dbReference>
<dbReference type="Gene3D" id="1.10.8.60">
    <property type="match status" value="1"/>
</dbReference>
<proteinExistence type="inferred from homology"/>
<dbReference type="InterPro" id="IPR015163">
    <property type="entry name" value="Cdc6_C"/>
</dbReference>
<dbReference type="Proteomes" id="UP000271087">
    <property type="component" value="Unassembled WGS sequence"/>
</dbReference>
<keyword evidence="2" id="KW-0235">DNA replication</keyword>
<keyword evidence="6" id="KW-1185">Reference proteome</keyword>
<dbReference type="Pfam" id="PF17872">
    <property type="entry name" value="AAA_lid_10"/>
    <property type="match status" value="1"/>
</dbReference>
<dbReference type="SUPFAM" id="SSF46785">
    <property type="entry name" value="Winged helix' DNA-binding domain"/>
    <property type="match status" value="1"/>
</dbReference>